<dbReference type="Pfam" id="PF01462">
    <property type="entry name" value="LRRNT"/>
    <property type="match status" value="1"/>
</dbReference>
<keyword evidence="6" id="KW-0272">Extracellular matrix</keyword>
<keyword evidence="9" id="KW-0677">Repeat</keyword>
<evidence type="ECO:0000256" key="5">
    <source>
        <dbReference type="ARBA" id="ARBA00022525"/>
    </source>
</evidence>
<comment type="subcellular location">
    <subcellularLocation>
        <location evidence="1">Secreted</location>
        <location evidence="1">Extracellular space</location>
        <location evidence="1">Extracellular matrix</location>
    </subcellularLocation>
</comment>
<dbReference type="PANTHER" id="PTHR45712:SF4">
    <property type="entry name" value="FIBROMODULIN"/>
    <property type="match status" value="1"/>
</dbReference>
<dbReference type="FunFam" id="3.80.10.10:FF:000073">
    <property type="entry name" value="Lumican"/>
    <property type="match status" value="1"/>
</dbReference>
<dbReference type="InterPro" id="IPR001611">
    <property type="entry name" value="Leu-rich_rpt"/>
</dbReference>
<dbReference type="AlphaFoldDB" id="A0A3B3RN85"/>
<organism evidence="17 18">
    <name type="scientific">Paramormyrops kingsleyae</name>
    <dbReference type="NCBI Taxonomy" id="1676925"/>
    <lineage>
        <taxon>Eukaryota</taxon>
        <taxon>Metazoa</taxon>
        <taxon>Chordata</taxon>
        <taxon>Craniata</taxon>
        <taxon>Vertebrata</taxon>
        <taxon>Euteleostomi</taxon>
        <taxon>Actinopterygii</taxon>
        <taxon>Neopterygii</taxon>
        <taxon>Teleostei</taxon>
        <taxon>Osteoglossocephala</taxon>
        <taxon>Osteoglossomorpha</taxon>
        <taxon>Osteoglossiformes</taxon>
        <taxon>Mormyridae</taxon>
        <taxon>Paramormyrops</taxon>
    </lineage>
</organism>
<feature type="chain" id="PRO_5017408649" description="Fibromodulin" evidence="15">
    <location>
        <begin position="20"/>
        <end position="348"/>
    </location>
</feature>
<dbReference type="STRING" id="1676925.ENSPKIP00000019191"/>
<evidence type="ECO:0000256" key="15">
    <source>
        <dbReference type="SAM" id="SignalP"/>
    </source>
</evidence>
<dbReference type="InterPro" id="IPR003591">
    <property type="entry name" value="Leu-rich_rpt_typical-subtyp"/>
</dbReference>
<evidence type="ECO:0000256" key="13">
    <source>
        <dbReference type="ARBA" id="ARBA00025136"/>
    </source>
</evidence>
<evidence type="ECO:0000256" key="2">
    <source>
        <dbReference type="ARBA" id="ARBA00005818"/>
    </source>
</evidence>
<keyword evidence="18" id="KW-1185">Reference proteome</keyword>
<comment type="similarity">
    <text evidence="2">Belongs to the small leucine-rich proteoglycan (SLRP) family. SLRP class II subfamily.</text>
</comment>
<feature type="signal peptide" evidence="15">
    <location>
        <begin position="1"/>
        <end position="19"/>
    </location>
</feature>
<dbReference type="GeneTree" id="ENSGT00940000157007"/>
<dbReference type="GeneID" id="111854430"/>
<dbReference type="InterPro" id="IPR032675">
    <property type="entry name" value="LRR_dom_sf"/>
</dbReference>
<dbReference type="SMART" id="SM00013">
    <property type="entry name" value="LRRNT"/>
    <property type="match status" value="1"/>
</dbReference>
<reference evidence="17" key="2">
    <citation type="submission" date="2025-09" db="UniProtKB">
        <authorList>
            <consortium name="Ensembl"/>
        </authorList>
    </citation>
    <scope>IDENTIFICATION</scope>
</reference>
<evidence type="ECO:0000256" key="10">
    <source>
        <dbReference type="ARBA" id="ARBA00022974"/>
    </source>
</evidence>
<dbReference type="RefSeq" id="XP_023688131.1">
    <property type="nucleotide sequence ID" value="XM_023832363.2"/>
</dbReference>
<keyword evidence="12" id="KW-0325">Glycoprotein</keyword>
<evidence type="ECO:0000256" key="4">
    <source>
        <dbReference type="ARBA" id="ARBA00018230"/>
    </source>
</evidence>
<comment type="function">
    <text evidence="13">Affects the rate of fibrils formation. May have a primary role in collagen fibrillogenesis.</text>
</comment>
<name>A0A3B3RN85_9TELE</name>
<evidence type="ECO:0000256" key="3">
    <source>
        <dbReference type="ARBA" id="ARBA00011226"/>
    </source>
</evidence>
<evidence type="ECO:0000256" key="1">
    <source>
        <dbReference type="ARBA" id="ARBA00004498"/>
    </source>
</evidence>
<evidence type="ECO:0000313" key="18">
    <source>
        <dbReference type="Proteomes" id="UP000261540"/>
    </source>
</evidence>
<dbReference type="PROSITE" id="PS51450">
    <property type="entry name" value="LRR"/>
    <property type="match status" value="3"/>
</dbReference>
<sequence length="348" mass="39299">MRLLVVFLVALFGLACCQGQDPFFWLMALRSRGYGPGALQADTTGGDCPAVCDCPPSFPVAMYCDDRGLQEVPYVPSRMKYVYLQYNKITRIRDDAFSNATRLIWVMLHRNQLRSDQISKKAFANLNSLERLYLDHNNLTQVPVNLPVSIRDLRLNNNKISKIETSSFKGMDNLTVLYLHANEIQDVGGVLKDLTSLTLLDLSNNHLKKVPQELPKMLHQLYMESNSIDTVPANFLSDFSQLQYVRMSHNALTDRGIPPNTFNVSGLVELDLSFNKLEKIPPVSASLEHLYLQANHIKEFSLSSFCSVVDIMNFSRLRVLRLGGNEISLHDMPSETGLCLRRASTIEI</sequence>
<evidence type="ECO:0000259" key="16">
    <source>
        <dbReference type="SMART" id="SM00013"/>
    </source>
</evidence>
<dbReference type="OrthoDB" id="1668230at2759"/>
<dbReference type="Proteomes" id="UP000261540">
    <property type="component" value="Unplaced"/>
</dbReference>
<keyword evidence="10" id="KW-0654">Proteoglycan</keyword>
<evidence type="ECO:0000256" key="7">
    <source>
        <dbReference type="ARBA" id="ARBA00022614"/>
    </source>
</evidence>
<keyword evidence="7" id="KW-0433">Leucine-rich repeat</keyword>
<evidence type="ECO:0000256" key="12">
    <source>
        <dbReference type="ARBA" id="ARBA00023180"/>
    </source>
</evidence>
<keyword evidence="5" id="KW-0964">Secreted</keyword>
<keyword evidence="8 15" id="KW-0732">Signal</keyword>
<evidence type="ECO:0000256" key="6">
    <source>
        <dbReference type="ARBA" id="ARBA00022530"/>
    </source>
</evidence>
<dbReference type="SUPFAM" id="SSF52058">
    <property type="entry name" value="L domain-like"/>
    <property type="match status" value="1"/>
</dbReference>
<dbReference type="Gene3D" id="3.80.10.10">
    <property type="entry name" value="Ribonuclease Inhibitor"/>
    <property type="match status" value="3"/>
</dbReference>
<dbReference type="KEGG" id="pki:111854430"/>
<dbReference type="Ensembl" id="ENSPKIT00000036034.1">
    <property type="protein sequence ID" value="ENSPKIP00000019191.1"/>
    <property type="gene ID" value="ENSPKIG00000004457.1"/>
</dbReference>
<dbReference type="GO" id="GO:0005615">
    <property type="term" value="C:extracellular space"/>
    <property type="evidence" value="ECO:0007669"/>
    <property type="project" value="TreeGrafter"/>
</dbReference>
<comment type="subunit">
    <text evidence="3">Binds to type I and type II collagen.</text>
</comment>
<dbReference type="Pfam" id="PF00560">
    <property type="entry name" value="LRR_1"/>
    <property type="match status" value="1"/>
</dbReference>
<evidence type="ECO:0000256" key="9">
    <source>
        <dbReference type="ARBA" id="ARBA00022737"/>
    </source>
</evidence>
<dbReference type="PROSITE" id="PS51257">
    <property type="entry name" value="PROKAR_LIPOPROTEIN"/>
    <property type="match status" value="1"/>
</dbReference>
<dbReference type="CTD" id="791822"/>
<proteinExistence type="inferred from homology"/>
<accession>A0A3B3RN85</accession>
<reference evidence="17" key="1">
    <citation type="submission" date="2025-08" db="UniProtKB">
        <authorList>
            <consortium name="Ensembl"/>
        </authorList>
    </citation>
    <scope>IDENTIFICATION</scope>
</reference>
<evidence type="ECO:0000256" key="8">
    <source>
        <dbReference type="ARBA" id="ARBA00022729"/>
    </source>
</evidence>
<evidence type="ECO:0000256" key="14">
    <source>
        <dbReference type="ARBA" id="ARBA00032216"/>
    </source>
</evidence>
<dbReference type="InterPro" id="IPR000372">
    <property type="entry name" value="LRRNT"/>
</dbReference>
<dbReference type="SMART" id="SM00365">
    <property type="entry name" value="LRR_SD22"/>
    <property type="match status" value="5"/>
</dbReference>
<dbReference type="FunFam" id="3.80.10.10:FF:000770">
    <property type="entry name" value="Uncharacterized protein"/>
    <property type="match status" value="1"/>
</dbReference>
<feature type="domain" description="LRRNT" evidence="16">
    <location>
        <begin position="47"/>
        <end position="81"/>
    </location>
</feature>
<evidence type="ECO:0000313" key="17">
    <source>
        <dbReference type="Ensembl" id="ENSPKIP00000019191.1"/>
    </source>
</evidence>
<protein>
    <recommendedName>
        <fullName evidence="4">Fibromodulin</fullName>
    </recommendedName>
    <alternativeName>
        <fullName evidence="14">Keratan sulfate proteoglycan fibromodulin</fullName>
    </alternativeName>
</protein>
<evidence type="ECO:0000256" key="11">
    <source>
        <dbReference type="ARBA" id="ARBA00023157"/>
    </source>
</evidence>
<dbReference type="InterPro" id="IPR050333">
    <property type="entry name" value="SLRP"/>
</dbReference>
<dbReference type="SMART" id="SM00369">
    <property type="entry name" value="LRR_TYP"/>
    <property type="match status" value="8"/>
</dbReference>
<dbReference type="PANTHER" id="PTHR45712">
    <property type="entry name" value="AGAP008170-PA"/>
    <property type="match status" value="1"/>
</dbReference>
<dbReference type="Pfam" id="PF13855">
    <property type="entry name" value="LRR_8"/>
    <property type="match status" value="2"/>
</dbReference>
<keyword evidence="11" id="KW-1015">Disulfide bond</keyword>